<evidence type="ECO:0000313" key="16">
    <source>
        <dbReference type="Proteomes" id="UP000006242"/>
    </source>
</evidence>
<evidence type="ECO:0000256" key="2">
    <source>
        <dbReference type="ARBA" id="ARBA00009810"/>
    </source>
</evidence>
<dbReference type="NCBIfam" id="TIGR01783">
    <property type="entry name" value="TonB-siderophor"/>
    <property type="match status" value="1"/>
</dbReference>
<keyword evidence="3 10" id="KW-0813">Transport</keyword>
<dbReference type="Proteomes" id="UP000006242">
    <property type="component" value="Unassembled WGS sequence"/>
</dbReference>
<dbReference type="GO" id="GO:0009279">
    <property type="term" value="C:cell outer membrane"/>
    <property type="evidence" value="ECO:0007669"/>
    <property type="project" value="UniProtKB-SubCell"/>
</dbReference>
<accession>U2FX64</accession>
<evidence type="ECO:0000256" key="11">
    <source>
        <dbReference type="RuleBase" id="RU003357"/>
    </source>
</evidence>
<evidence type="ECO:0000256" key="1">
    <source>
        <dbReference type="ARBA" id="ARBA00004571"/>
    </source>
</evidence>
<dbReference type="InterPro" id="IPR000531">
    <property type="entry name" value="Beta-barrel_TonB"/>
</dbReference>
<keyword evidence="6 11" id="KW-0798">TonB box</keyword>
<keyword evidence="8 15" id="KW-0675">Receptor</keyword>
<dbReference type="AlphaFoldDB" id="U2FX64"/>
<evidence type="ECO:0000256" key="9">
    <source>
        <dbReference type="ARBA" id="ARBA00023237"/>
    </source>
</evidence>
<evidence type="ECO:0000313" key="15">
    <source>
        <dbReference type="EMBL" id="ERJ20449.1"/>
    </source>
</evidence>
<evidence type="ECO:0000256" key="3">
    <source>
        <dbReference type="ARBA" id="ARBA00022448"/>
    </source>
</evidence>
<evidence type="ECO:0000256" key="6">
    <source>
        <dbReference type="ARBA" id="ARBA00023077"/>
    </source>
</evidence>
<dbReference type="Pfam" id="PF07715">
    <property type="entry name" value="Plug"/>
    <property type="match status" value="1"/>
</dbReference>
<dbReference type="Gene3D" id="2.170.130.10">
    <property type="entry name" value="TonB-dependent receptor, plug domain"/>
    <property type="match status" value="1"/>
</dbReference>
<feature type="domain" description="TonB-dependent receptor plug" evidence="14">
    <location>
        <begin position="80"/>
        <end position="179"/>
    </location>
</feature>
<reference evidence="15 16" key="2">
    <citation type="journal article" date="2013" name="PLoS ONE">
        <title>INDIGO - INtegrated Data Warehouse of MIcrobial GenOmes with Examples from the Red Sea Extremophiles.</title>
        <authorList>
            <person name="Alam I."/>
            <person name="Antunes A."/>
            <person name="Kamau A.A."/>
            <person name="Ba Alawi W."/>
            <person name="Kalkatawi M."/>
            <person name="Stingl U."/>
            <person name="Bajic V.B."/>
        </authorList>
    </citation>
    <scope>NUCLEOTIDE SEQUENCE [LARGE SCALE GENOMIC DNA]</scope>
    <source>
        <strain evidence="15 16">E1L3A</strain>
    </source>
</reference>
<keyword evidence="12" id="KW-0732">Signal</keyword>
<name>U2FX64_9GAMM</name>
<keyword evidence="16" id="KW-1185">Reference proteome</keyword>
<organism evidence="15 16">
    <name type="scientific">Salinisphaera shabanensis E1L3A</name>
    <dbReference type="NCBI Taxonomy" id="1033802"/>
    <lineage>
        <taxon>Bacteria</taxon>
        <taxon>Pseudomonadati</taxon>
        <taxon>Pseudomonadota</taxon>
        <taxon>Gammaproteobacteria</taxon>
        <taxon>Salinisphaerales</taxon>
        <taxon>Salinisphaeraceae</taxon>
        <taxon>Salinisphaera</taxon>
    </lineage>
</organism>
<feature type="signal peptide" evidence="12">
    <location>
        <begin position="1"/>
        <end position="30"/>
    </location>
</feature>
<dbReference type="STRING" id="1033802.SSPSH_000559"/>
<dbReference type="SUPFAM" id="SSF56935">
    <property type="entry name" value="Porins"/>
    <property type="match status" value="1"/>
</dbReference>
<evidence type="ECO:0000259" key="14">
    <source>
        <dbReference type="Pfam" id="PF07715"/>
    </source>
</evidence>
<gene>
    <name evidence="15" type="ORF">SSPSH_000559</name>
</gene>
<evidence type="ECO:0000256" key="10">
    <source>
        <dbReference type="PROSITE-ProRule" id="PRU01360"/>
    </source>
</evidence>
<dbReference type="PROSITE" id="PS52016">
    <property type="entry name" value="TONB_DEPENDENT_REC_3"/>
    <property type="match status" value="1"/>
</dbReference>
<dbReference type="InterPro" id="IPR039426">
    <property type="entry name" value="TonB-dep_rcpt-like"/>
</dbReference>
<keyword evidence="4 10" id="KW-1134">Transmembrane beta strand</keyword>
<keyword evidence="9 10" id="KW-0998">Cell outer membrane</keyword>
<dbReference type="Pfam" id="PF00593">
    <property type="entry name" value="TonB_dep_Rec_b-barrel"/>
    <property type="match status" value="1"/>
</dbReference>
<dbReference type="CDD" id="cd01347">
    <property type="entry name" value="ligand_gated_channel"/>
    <property type="match status" value="1"/>
</dbReference>
<proteinExistence type="inferred from homology"/>
<evidence type="ECO:0000256" key="8">
    <source>
        <dbReference type="ARBA" id="ARBA00023170"/>
    </source>
</evidence>
<evidence type="ECO:0000256" key="4">
    <source>
        <dbReference type="ARBA" id="ARBA00022452"/>
    </source>
</evidence>
<protein>
    <submittedName>
        <fullName evidence="15">TonB-dependent receptor protein</fullName>
    </submittedName>
</protein>
<evidence type="ECO:0000259" key="13">
    <source>
        <dbReference type="Pfam" id="PF00593"/>
    </source>
</evidence>
<sequence length="711" mass="77684">MNGCKKYRLSRHTPWLVGVVTLASAMPAFAQDAQDYSDDPLQLEMVTVEGNQLYDMLPSEQTGGYAVDAATVGTKTPAALKDIPQSISVITRESIEDRNVDTLDELARRTPGLRVLTNDAGRSSIYSRGYEYDEFNIDGLPAPMASINGTLPNLAAFDRVEVMRGPSGLFNSTSELGGIVNLVRKRPTEDAQAHVIGRYGSFNQYYLEGDASGPLTDDGRLRGRAVIAQSDTDGFVDNNDNNAQTFYGTLEYDIDPDTMVSVAYLRQARDITVNNGLATDADGDLLDVDESTFFGADWNDFTSTTDDFLFELTHRFESGGFGRVGARYSNRNADYNYAFGGSALADDGSIGVSGTAGDIDQNTLAIDASYSQPFETFGNVSEFVAGVDYKHYDTDTARGRARLGRINADDFEDLAYVDVLESGSVTDNTTKLEEIGLYSKLTFRPIEPLALIGGVRVSDYKVELTDNDTGATGTRDDNGKLTPYAGLVLDVDRHHALYASYSKVFNPQTAYDANNDLIEPREGTQYETGVKGSYFNGDLNARASLFRMYDRNFAAGVPGENYNAAIGQRRIQGVEFEIDGSPIEQLDIIAGYTYLDTEVERGDPEATFVLMPDHMFNLWTKYAFDSGLLDRVSIGAGVTALSDFSSTQGVEAPGYAVVDAMVGYKFTDKLSGALNVNNILDKKYYNRVGSTGTFNFYGEPTSVVGSLRYDF</sequence>
<comment type="subcellular location">
    <subcellularLocation>
        <location evidence="1 10">Cell outer membrane</location>
        <topology evidence="1 10">Multi-pass membrane protein</topology>
    </subcellularLocation>
</comment>
<dbReference type="EMBL" id="AFNV02000003">
    <property type="protein sequence ID" value="ERJ20449.1"/>
    <property type="molecule type" value="Genomic_DNA"/>
</dbReference>
<feature type="domain" description="TonB-dependent receptor-like beta-barrel" evidence="13">
    <location>
        <begin position="254"/>
        <end position="679"/>
    </location>
</feature>
<keyword evidence="5 10" id="KW-0812">Transmembrane</keyword>
<dbReference type="GO" id="GO:0015891">
    <property type="term" value="P:siderophore transport"/>
    <property type="evidence" value="ECO:0007669"/>
    <property type="project" value="InterPro"/>
</dbReference>
<dbReference type="GO" id="GO:0015344">
    <property type="term" value="F:siderophore uptake transmembrane transporter activity"/>
    <property type="evidence" value="ECO:0007669"/>
    <property type="project" value="TreeGrafter"/>
</dbReference>
<dbReference type="InterPro" id="IPR012910">
    <property type="entry name" value="Plug_dom"/>
</dbReference>
<dbReference type="InterPro" id="IPR010105">
    <property type="entry name" value="TonB_sidphr_rcpt"/>
</dbReference>
<evidence type="ECO:0000256" key="5">
    <source>
        <dbReference type="ARBA" id="ARBA00022692"/>
    </source>
</evidence>
<dbReference type="InterPro" id="IPR037066">
    <property type="entry name" value="Plug_dom_sf"/>
</dbReference>
<evidence type="ECO:0000256" key="7">
    <source>
        <dbReference type="ARBA" id="ARBA00023136"/>
    </source>
</evidence>
<dbReference type="InterPro" id="IPR036942">
    <property type="entry name" value="Beta-barrel_TonB_sf"/>
</dbReference>
<feature type="chain" id="PRO_5004627871" evidence="12">
    <location>
        <begin position="31"/>
        <end position="711"/>
    </location>
</feature>
<dbReference type="PANTHER" id="PTHR32552">
    <property type="entry name" value="FERRICHROME IRON RECEPTOR-RELATED"/>
    <property type="match status" value="1"/>
</dbReference>
<dbReference type="Gene3D" id="2.40.170.20">
    <property type="entry name" value="TonB-dependent receptor, beta-barrel domain"/>
    <property type="match status" value="1"/>
</dbReference>
<dbReference type="GO" id="GO:0038023">
    <property type="term" value="F:signaling receptor activity"/>
    <property type="evidence" value="ECO:0007669"/>
    <property type="project" value="InterPro"/>
</dbReference>
<dbReference type="eggNOG" id="COG4773">
    <property type="taxonomic scope" value="Bacteria"/>
</dbReference>
<reference evidence="15 16" key="1">
    <citation type="journal article" date="2011" name="J. Bacteriol.">
        <title>Genome sequence of Salinisphaera shabanensis, a gammaproteobacterium from the harsh, variable environment of the brine-seawater interface of the Shaban Deep in the Red Sea.</title>
        <authorList>
            <person name="Antunes A."/>
            <person name="Alam I."/>
            <person name="Bajic V.B."/>
            <person name="Stingl U."/>
        </authorList>
    </citation>
    <scope>NUCLEOTIDE SEQUENCE [LARGE SCALE GENOMIC DNA]</scope>
    <source>
        <strain evidence="15 16">E1L3A</strain>
    </source>
</reference>
<comment type="similarity">
    <text evidence="2 10 11">Belongs to the TonB-dependent receptor family.</text>
</comment>
<evidence type="ECO:0000256" key="12">
    <source>
        <dbReference type="SAM" id="SignalP"/>
    </source>
</evidence>
<dbReference type="PANTHER" id="PTHR32552:SF74">
    <property type="entry name" value="HYDROXAMATE SIDEROPHORE RECEPTOR FHUE"/>
    <property type="match status" value="1"/>
</dbReference>
<comment type="caution">
    <text evidence="15">The sequence shown here is derived from an EMBL/GenBank/DDBJ whole genome shotgun (WGS) entry which is preliminary data.</text>
</comment>
<keyword evidence="7 10" id="KW-0472">Membrane</keyword>